<dbReference type="OrthoDB" id="121684at2"/>
<evidence type="ECO:0000313" key="4">
    <source>
        <dbReference type="Proteomes" id="UP000092654"/>
    </source>
</evidence>
<evidence type="ECO:0000313" key="1">
    <source>
        <dbReference type="EMBL" id="AKG05530.1"/>
    </source>
</evidence>
<name>K2H3N2_9BACI</name>
<dbReference type="STRING" id="1230341.AAV35_012730"/>
<reference evidence="4" key="2">
    <citation type="submission" date="2015-06" db="EMBL/GenBank/DDBJ databases">
        <title>Salimicrobium jeotgali MJ3, isolated from Myulchi jeot, a traditional Korean fermented seafood.</title>
        <authorList>
            <person name="Kim K.H."/>
            <person name="Jeon C.O."/>
            <person name="Jin H.M."/>
        </authorList>
    </citation>
    <scope>NUCLEOTIDE SEQUENCE [LARGE SCALE GENOMIC DNA]</scope>
    <source>
        <strain evidence="4">MJ3</strain>
    </source>
</reference>
<evidence type="ECO:0000313" key="2">
    <source>
        <dbReference type="EMBL" id="EKE30480.1"/>
    </source>
</evidence>
<dbReference type="AlphaFoldDB" id="K2H3N2"/>
<reference evidence="2 3" key="1">
    <citation type="journal article" date="2012" name="J. Bacteriol.">
        <title>Draft Genome Sequence of Salimicrobium sp. Strain MJ3, Isolated from Myulchi-Jeot, Korean Fermented Seafood.</title>
        <authorList>
            <person name="Lee S.H."/>
            <person name="Jung J.Y."/>
            <person name="Jeon C.O."/>
        </authorList>
    </citation>
    <scope>NUCLEOTIDE SEQUENCE [LARGE SCALE GENOMIC DNA]</scope>
    <source>
        <strain evidence="2 3">MJ3</strain>
    </source>
</reference>
<keyword evidence="3" id="KW-1185">Reference proteome</keyword>
<dbReference type="Proteomes" id="UP000011746">
    <property type="component" value="Unassembled WGS sequence"/>
</dbReference>
<dbReference type="eggNOG" id="ENOG5033670">
    <property type="taxonomic scope" value="Bacteria"/>
</dbReference>
<organism evidence="2 3">
    <name type="scientific">Salimicrobium jeotgali</name>
    <dbReference type="NCBI Taxonomy" id="1230341"/>
    <lineage>
        <taxon>Bacteria</taxon>
        <taxon>Bacillati</taxon>
        <taxon>Bacillota</taxon>
        <taxon>Bacilli</taxon>
        <taxon>Bacillales</taxon>
        <taxon>Bacillaceae</taxon>
        <taxon>Salimicrobium</taxon>
    </lineage>
</organism>
<dbReference type="EMBL" id="CP011361">
    <property type="protein sequence ID" value="AKG05530.1"/>
    <property type="molecule type" value="Genomic_DNA"/>
</dbReference>
<dbReference type="RefSeq" id="WP_008592660.1">
    <property type="nucleotide sequence ID" value="NZ_AMPQ01000045.1"/>
</dbReference>
<evidence type="ECO:0000313" key="3">
    <source>
        <dbReference type="Proteomes" id="UP000011746"/>
    </source>
</evidence>
<evidence type="ECO:0008006" key="5">
    <source>
        <dbReference type="Google" id="ProtNLM"/>
    </source>
</evidence>
<dbReference type="EMBL" id="AMPQ01000045">
    <property type="protein sequence ID" value="EKE30480.1"/>
    <property type="molecule type" value="Genomic_DNA"/>
</dbReference>
<dbReference type="KEGG" id="sje:AAV35_012730"/>
<dbReference type="Proteomes" id="UP000092654">
    <property type="component" value="Chromosome"/>
</dbReference>
<gene>
    <name evidence="1" type="ORF">AAV35_012730</name>
    <name evidence="2" type="ORF">MJ3_13604</name>
</gene>
<protein>
    <recommendedName>
        <fullName evidence="5">Phage protein</fullName>
    </recommendedName>
</protein>
<reference evidence="1" key="3">
    <citation type="submission" date="2016-11" db="EMBL/GenBank/DDBJ databases">
        <title>Salimicrobium jeotgali MJ3, isolated from Myulchi jeot, a traditional Korean fermented seafood.</title>
        <authorList>
            <person name="Kim K.H."/>
            <person name="Jeon C.O."/>
            <person name="Jin H.M."/>
        </authorList>
    </citation>
    <scope>NUCLEOTIDE SEQUENCE</scope>
    <source>
        <strain evidence="1">MJ3</strain>
    </source>
</reference>
<proteinExistence type="predicted"/>
<accession>K2H3N2</accession>
<sequence>MAKYRKKPVVIEAVQFRLVEEIPCKHGVHKEYNDMEIAEFMGRPISAGPEPDGTPEGHMIIKTLEGDMKASVGDYIIKGVNGEFYPCKPDIFEKTYEKVDVNQNNQRFRKG</sequence>
<dbReference type="PATRIC" id="fig|1230341.3.peg.2735"/>